<evidence type="ECO:0000313" key="4">
    <source>
        <dbReference type="Proteomes" id="UP000050741"/>
    </source>
</evidence>
<dbReference type="Proteomes" id="UP000050741">
    <property type="component" value="Unassembled WGS sequence"/>
</dbReference>
<keyword evidence="2 3" id="KW-0040">ANK repeat</keyword>
<feature type="repeat" description="ANK" evidence="3">
    <location>
        <begin position="273"/>
        <end position="305"/>
    </location>
</feature>
<protein>
    <submittedName>
        <fullName evidence="5">ANK_REP_REGION domain-containing protein</fullName>
    </submittedName>
</protein>
<feature type="repeat" description="ANK" evidence="3">
    <location>
        <begin position="173"/>
        <end position="205"/>
    </location>
</feature>
<proteinExistence type="predicted"/>
<dbReference type="PANTHER" id="PTHR24173:SF74">
    <property type="entry name" value="ANKYRIN REPEAT DOMAIN-CONTAINING PROTEIN 16"/>
    <property type="match status" value="1"/>
</dbReference>
<accession>A0A183BWB8</accession>
<dbReference type="SUPFAM" id="SSF48403">
    <property type="entry name" value="Ankyrin repeat"/>
    <property type="match status" value="1"/>
</dbReference>
<sequence length="440" mass="46745">MGQSLSSILPRSVVGFVSSDASKLLTHEFFTFVLDGNIDQLRELIDTLTDTELERLLHMQFPPDGDNRGTALFIAVIRGHAEVVTVLLKKGADPLEPSSAVVHNNAEKVLPLLFAAAGGHLKVCRQLVANGADVNRGRDNGETPLQLAAFKGHLDIVVFLVEKGADINLADTRGTTPLMSASINGQTNVVQFLLSKGAHTNQRDRTGTIFALVCAIGGGHLYVCRRLVAAGVDVNQESTNGLTPLMYACILKEATIVALLVRYGATINLLDINGHTALMFASKAGAPGIVRLLLQYGAHAGQADNAGNIFALICAVGGGHLEVCRELLLARADVNQVTTVGRTALMYACVLGRYGRLVIILLVEFGANIERVTVSGTTPLMFASKSGRIDAVRYLLLMGALTDPVNYGGKTAMDLATEEGHAEIVEILHVAATQQANPNP</sequence>
<evidence type="ECO:0000256" key="2">
    <source>
        <dbReference type="ARBA" id="ARBA00023043"/>
    </source>
</evidence>
<feature type="repeat" description="ANK" evidence="3">
    <location>
        <begin position="67"/>
        <end position="99"/>
    </location>
</feature>
<keyword evidence="1" id="KW-0677">Repeat</keyword>
<dbReference type="Gene3D" id="1.25.40.20">
    <property type="entry name" value="Ankyrin repeat-containing domain"/>
    <property type="match status" value="5"/>
</dbReference>
<organism evidence="4 5">
    <name type="scientific">Globodera pallida</name>
    <name type="common">Potato cyst nematode worm</name>
    <name type="synonym">Heterodera pallida</name>
    <dbReference type="NCBI Taxonomy" id="36090"/>
    <lineage>
        <taxon>Eukaryota</taxon>
        <taxon>Metazoa</taxon>
        <taxon>Ecdysozoa</taxon>
        <taxon>Nematoda</taxon>
        <taxon>Chromadorea</taxon>
        <taxon>Rhabditida</taxon>
        <taxon>Tylenchina</taxon>
        <taxon>Tylenchomorpha</taxon>
        <taxon>Tylenchoidea</taxon>
        <taxon>Heteroderidae</taxon>
        <taxon>Heteroderinae</taxon>
        <taxon>Globodera</taxon>
    </lineage>
</organism>
<dbReference type="InterPro" id="IPR036770">
    <property type="entry name" value="Ankyrin_rpt-contain_sf"/>
</dbReference>
<reference evidence="5" key="3">
    <citation type="submission" date="2016-06" db="UniProtKB">
        <authorList>
            <consortium name="WormBaseParasite"/>
        </authorList>
    </citation>
    <scope>IDENTIFICATION</scope>
</reference>
<dbReference type="PROSITE" id="PS50088">
    <property type="entry name" value="ANK_REPEAT"/>
    <property type="match status" value="8"/>
</dbReference>
<dbReference type="Pfam" id="PF00023">
    <property type="entry name" value="Ank"/>
    <property type="match status" value="2"/>
</dbReference>
<dbReference type="SMART" id="SM00248">
    <property type="entry name" value="ANK"/>
    <property type="match status" value="11"/>
</dbReference>
<dbReference type="AlphaFoldDB" id="A0A183BWB8"/>
<evidence type="ECO:0000256" key="3">
    <source>
        <dbReference type="PROSITE-ProRule" id="PRU00023"/>
    </source>
</evidence>
<name>A0A183BWB8_GLOPA</name>
<feature type="repeat" description="ANK" evidence="3">
    <location>
        <begin position="375"/>
        <end position="407"/>
    </location>
</feature>
<dbReference type="PRINTS" id="PR01415">
    <property type="entry name" value="ANKYRIN"/>
</dbReference>
<dbReference type="PROSITE" id="PS50297">
    <property type="entry name" value="ANK_REP_REGION"/>
    <property type="match status" value="7"/>
</dbReference>
<reference evidence="4" key="1">
    <citation type="submission" date="2013-12" db="EMBL/GenBank/DDBJ databases">
        <authorList>
            <person name="Aslett M."/>
        </authorList>
    </citation>
    <scope>NUCLEOTIDE SEQUENCE [LARGE SCALE GENOMIC DNA]</scope>
    <source>
        <strain evidence="4">Lindley</strain>
    </source>
</reference>
<dbReference type="PANTHER" id="PTHR24173">
    <property type="entry name" value="ANKYRIN REPEAT CONTAINING"/>
    <property type="match status" value="1"/>
</dbReference>
<feature type="repeat" description="ANK" evidence="3">
    <location>
        <begin position="140"/>
        <end position="172"/>
    </location>
</feature>
<feature type="repeat" description="ANK" evidence="3">
    <location>
        <begin position="240"/>
        <end position="272"/>
    </location>
</feature>
<keyword evidence="4" id="KW-1185">Reference proteome</keyword>
<feature type="repeat" description="ANK" evidence="3">
    <location>
        <begin position="107"/>
        <end position="139"/>
    </location>
</feature>
<dbReference type="WBParaSite" id="GPLIN_000490700">
    <property type="protein sequence ID" value="GPLIN_000490700"/>
    <property type="gene ID" value="GPLIN_000490700"/>
</dbReference>
<dbReference type="InterPro" id="IPR002110">
    <property type="entry name" value="Ankyrin_rpt"/>
</dbReference>
<reference evidence="4" key="2">
    <citation type="submission" date="2014-05" db="EMBL/GenBank/DDBJ databases">
        <title>The genome and life-stage specific transcriptomes of Globodera pallida elucidate key aspects of plant parasitism by a cyst nematode.</title>
        <authorList>
            <person name="Cotton J.A."/>
            <person name="Lilley C.J."/>
            <person name="Jones L.M."/>
            <person name="Kikuchi T."/>
            <person name="Reid A.J."/>
            <person name="Thorpe P."/>
            <person name="Tsai I.J."/>
            <person name="Beasley H."/>
            <person name="Blok V."/>
            <person name="Cock P.J.A."/>
            <person name="Van den Akker S.E."/>
            <person name="Holroyd N."/>
            <person name="Hunt M."/>
            <person name="Mantelin S."/>
            <person name="Naghra H."/>
            <person name="Pain A."/>
            <person name="Palomares-Rius J.E."/>
            <person name="Zarowiecki M."/>
            <person name="Berriman M."/>
            <person name="Jones J.T."/>
            <person name="Urwin P.E."/>
        </authorList>
    </citation>
    <scope>NUCLEOTIDE SEQUENCE [LARGE SCALE GENOMIC DNA]</scope>
    <source>
        <strain evidence="4">Lindley</strain>
    </source>
</reference>
<dbReference type="Pfam" id="PF12796">
    <property type="entry name" value="Ank_2"/>
    <property type="match status" value="3"/>
</dbReference>
<evidence type="ECO:0000313" key="5">
    <source>
        <dbReference type="WBParaSite" id="GPLIN_000490700"/>
    </source>
</evidence>
<feature type="repeat" description="ANK" evidence="3">
    <location>
        <begin position="340"/>
        <end position="374"/>
    </location>
</feature>
<evidence type="ECO:0000256" key="1">
    <source>
        <dbReference type="ARBA" id="ARBA00022737"/>
    </source>
</evidence>